<organism evidence="4 5">
    <name type="scientific">Ectopseudomonas khazarica</name>
    <dbReference type="NCBI Taxonomy" id="2502979"/>
    <lineage>
        <taxon>Bacteria</taxon>
        <taxon>Pseudomonadati</taxon>
        <taxon>Pseudomonadota</taxon>
        <taxon>Gammaproteobacteria</taxon>
        <taxon>Pseudomonadales</taxon>
        <taxon>Pseudomonadaceae</taxon>
        <taxon>Ectopseudomonas</taxon>
    </lineage>
</organism>
<dbReference type="Gene3D" id="3.30.360.10">
    <property type="entry name" value="Dihydrodipicolinate Reductase, domain 2"/>
    <property type="match status" value="1"/>
</dbReference>
<dbReference type="Gene3D" id="3.40.50.720">
    <property type="entry name" value="NAD(P)-binding Rossmann-like Domain"/>
    <property type="match status" value="1"/>
</dbReference>
<sequence>MSKILKVAIVGAGYMASEHLKAFIATGEAEVVGITSRTRSRAEQLVVDLPSVVVYDSLEDMYQHTKADIVVVTVTELHMADIARRCFRFPWLVLLEKPAGYNLVDAASIHAVAVAQNSRAYVALNRRAYSSTRQAVQRLADNDGPRFIKVLDQQDQHAALTIHKNPPLMVENYMFANSIHLIDYFRVLGRGDVVSVENVCPWDPASPGVVLALVTFSSGDKGLYEGVWNGPGPWVVTVNTPKERLEMRPLEQVAVQRYGERRSESLDIDPVDSEYKPGLLFQAQQTLRAARGEPAELADLGEALKSMELVARIFNMGA</sequence>
<protein>
    <submittedName>
        <fullName evidence="4">Gfo/Idh/MocA family protein</fullName>
    </submittedName>
</protein>
<comment type="similarity">
    <text evidence="1">Belongs to the Gfo/Idh/MocA family.</text>
</comment>
<keyword evidence="2" id="KW-0560">Oxidoreductase</keyword>
<feature type="domain" description="Gfo/Idh/MocA-like oxidoreductase N-terminal" evidence="3">
    <location>
        <begin position="5"/>
        <end position="122"/>
    </location>
</feature>
<evidence type="ECO:0000256" key="1">
    <source>
        <dbReference type="ARBA" id="ARBA00010928"/>
    </source>
</evidence>
<reference evidence="4 5" key="1">
    <citation type="submission" date="2024-09" db="EMBL/GenBank/DDBJ databases">
        <title>Elucidation of the Bokeelamides from Bacteria Associated with Moon Snail Egg Collars.</title>
        <authorList>
            <person name="Campbell R."/>
            <person name="Piedl K."/>
            <person name="Mevers E."/>
        </authorList>
    </citation>
    <scope>NUCLEOTIDE SEQUENCE [LARGE SCALE GENOMIC DNA]</scope>
    <source>
        <strain evidence="4 5">EM133</strain>
    </source>
</reference>
<dbReference type="InterPro" id="IPR036291">
    <property type="entry name" value="NAD(P)-bd_dom_sf"/>
</dbReference>
<proteinExistence type="inferred from homology"/>
<keyword evidence="5" id="KW-1185">Reference proteome</keyword>
<dbReference type="InterPro" id="IPR051317">
    <property type="entry name" value="Gfo/Idh/MocA_oxidoreduct"/>
</dbReference>
<dbReference type="RefSeq" id="WP_395272268.1">
    <property type="nucleotide sequence ID" value="NZ_JBHEGD010000001.1"/>
</dbReference>
<comment type="caution">
    <text evidence="4">The sequence shown here is derived from an EMBL/GenBank/DDBJ whole genome shotgun (WGS) entry which is preliminary data.</text>
</comment>
<accession>A0ABW7MD29</accession>
<dbReference type="PANTHER" id="PTHR43708">
    <property type="entry name" value="CONSERVED EXPRESSED OXIDOREDUCTASE (EUROFUNG)"/>
    <property type="match status" value="1"/>
</dbReference>
<name>A0ABW7MD29_9GAMM</name>
<dbReference type="SUPFAM" id="SSF51735">
    <property type="entry name" value="NAD(P)-binding Rossmann-fold domains"/>
    <property type="match status" value="1"/>
</dbReference>
<evidence type="ECO:0000313" key="5">
    <source>
        <dbReference type="Proteomes" id="UP001609932"/>
    </source>
</evidence>
<dbReference type="Proteomes" id="UP001609932">
    <property type="component" value="Unassembled WGS sequence"/>
</dbReference>
<evidence type="ECO:0000259" key="3">
    <source>
        <dbReference type="Pfam" id="PF01408"/>
    </source>
</evidence>
<gene>
    <name evidence="4" type="ORF">ACEVAQ_04185</name>
</gene>
<evidence type="ECO:0000256" key="2">
    <source>
        <dbReference type="ARBA" id="ARBA00023002"/>
    </source>
</evidence>
<dbReference type="PANTHER" id="PTHR43708:SF5">
    <property type="entry name" value="CONSERVED EXPRESSED OXIDOREDUCTASE (EUROFUNG)-RELATED"/>
    <property type="match status" value="1"/>
</dbReference>
<evidence type="ECO:0000313" key="4">
    <source>
        <dbReference type="EMBL" id="MFH6597908.1"/>
    </source>
</evidence>
<dbReference type="Pfam" id="PF01408">
    <property type="entry name" value="GFO_IDH_MocA"/>
    <property type="match status" value="1"/>
</dbReference>
<dbReference type="EMBL" id="JBHEGD010000001">
    <property type="protein sequence ID" value="MFH6597908.1"/>
    <property type="molecule type" value="Genomic_DNA"/>
</dbReference>
<dbReference type="InterPro" id="IPR000683">
    <property type="entry name" value="Gfo/Idh/MocA-like_OxRdtase_N"/>
</dbReference>